<dbReference type="EMBL" id="CM042012">
    <property type="protein sequence ID" value="KAI3753572.1"/>
    <property type="molecule type" value="Genomic_DNA"/>
</dbReference>
<dbReference type="Proteomes" id="UP001055811">
    <property type="component" value="Linkage Group LG04"/>
</dbReference>
<evidence type="ECO:0000313" key="2">
    <source>
        <dbReference type="Proteomes" id="UP001055811"/>
    </source>
</evidence>
<comment type="caution">
    <text evidence="1">The sequence shown here is derived from an EMBL/GenBank/DDBJ whole genome shotgun (WGS) entry which is preliminary data.</text>
</comment>
<protein>
    <submittedName>
        <fullName evidence="1">Uncharacterized protein</fullName>
    </submittedName>
</protein>
<name>A0ACB9E435_CICIN</name>
<organism evidence="1 2">
    <name type="scientific">Cichorium intybus</name>
    <name type="common">Chicory</name>
    <dbReference type="NCBI Taxonomy" id="13427"/>
    <lineage>
        <taxon>Eukaryota</taxon>
        <taxon>Viridiplantae</taxon>
        <taxon>Streptophyta</taxon>
        <taxon>Embryophyta</taxon>
        <taxon>Tracheophyta</taxon>
        <taxon>Spermatophyta</taxon>
        <taxon>Magnoliopsida</taxon>
        <taxon>eudicotyledons</taxon>
        <taxon>Gunneridae</taxon>
        <taxon>Pentapetalae</taxon>
        <taxon>asterids</taxon>
        <taxon>campanulids</taxon>
        <taxon>Asterales</taxon>
        <taxon>Asteraceae</taxon>
        <taxon>Cichorioideae</taxon>
        <taxon>Cichorieae</taxon>
        <taxon>Cichoriinae</taxon>
        <taxon>Cichorium</taxon>
    </lineage>
</organism>
<reference evidence="1 2" key="2">
    <citation type="journal article" date="2022" name="Mol. Ecol. Resour.">
        <title>The genomes of chicory, endive, great burdock and yacon provide insights into Asteraceae paleo-polyploidization history and plant inulin production.</title>
        <authorList>
            <person name="Fan W."/>
            <person name="Wang S."/>
            <person name="Wang H."/>
            <person name="Wang A."/>
            <person name="Jiang F."/>
            <person name="Liu H."/>
            <person name="Zhao H."/>
            <person name="Xu D."/>
            <person name="Zhang Y."/>
        </authorList>
    </citation>
    <scope>NUCLEOTIDE SEQUENCE [LARGE SCALE GENOMIC DNA]</scope>
    <source>
        <strain evidence="2">cv. Punajuju</strain>
        <tissue evidence="1">Leaves</tissue>
    </source>
</reference>
<sequence>MYINYRLQLKLLKDSNLHIKRTEEEHRTIYLIPIYQVRRLNVTPRYCELLDSGSLRFSLPSMALAGACSVKPGRFWNSEFIQSAPKKDIIDVDDISINLNKYSLSSSGLLHVSLCLALYSHKKASLPLVSLMGMKWKRGRRDMGSNDKRWSTEGVKDENLSIPAKTKKNLKRDMFLRIAHDLEANYEFFQLRYDDRCKKGFSSYQKCGAGLRVIGYDIRFDAVDDYLGMSARTTHLF</sequence>
<reference evidence="2" key="1">
    <citation type="journal article" date="2022" name="Mol. Ecol. Resour.">
        <title>The genomes of chicory, endive, great burdock and yacon provide insights into Asteraceae palaeo-polyploidization history and plant inulin production.</title>
        <authorList>
            <person name="Fan W."/>
            <person name="Wang S."/>
            <person name="Wang H."/>
            <person name="Wang A."/>
            <person name="Jiang F."/>
            <person name="Liu H."/>
            <person name="Zhao H."/>
            <person name="Xu D."/>
            <person name="Zhang Y."/>
        </authorList>
    </citation>
    <scope>NUCLEOTIDE SEQUENCE [LARGE SCALE GENOMIC DNA]</scope>
    <source>
        <strain evidence="2">cv. Punajuju</strain>
    </source>
</reference>
<accession>A0ACB9E435</accession>
<gene>
    <name evidence="1" type="ORF">L2E82_25629</name>
</gene>
<keyword evidence="2" id="KW-1185">Reference proteome</keyword>
<proteinExistence type="predicted"/>
<evidence type="ECO:0000313" key="1">
    <source>
        <dbReference type="EMBL" id="KAI3753572.1"/>
    </source>
</evidence>